<dbReference type="Pfam" id="PF07732">
    <property type="entry name" value="Cu-oxidase_3"/>
    <property type="match status" value="1"/>
</dbReference>
<feature type="domain" description="Plastocyanin-like" evidence="5">
    <location>
        <begin position="378"/>
        <end position="463"/>
    </location>
</feature>
<dbReference type="InterPro" id="IPR002355">
    <property type="entry name" value="Cu_oxidase_Cu_BS"/>
</dbReference>
<dbReference type="SUPFAM" id="SSF49503">
    <property type="entry name" value="Cupredoxins"/>
    <property type="match status" value="2"/>
</dbReference>
<dbReference type="Gene3D" id="2.60.40.420">
    <property type="entry name" value="Cupredoxins - blue copper proteins"/>
    <property type="match status" value="3"/>
</dbReference>
<evidence type="ECO:0000256" key="4">
    <source>
        <dbReference type="SAM" id="MobiDB-lite"/>
    </source>
</evidence>
<comment type="caution">
    <text evidence="7">The sequence shown here is derived from an EMBL/GenBank/DDBJ whole genome shotgun (WGS) entry which is preliminary data.</text>
</comment>
<reference evidence="7" key="1">
    <citation type="submission" date="2023-10" db="EMBL/GenBank/DDBJ databases">
        <authorList>
            <person name="Chen Y."/>
            <person name="Shah S."/>
            <person name="Dougan E. K."/>
            <person name="Thang M."/>
            <person name="Chan C."/>
        </authorList>
    </citation>
    <scope>NUCLEOTIDE SEQUENCE [LARGE SCALE GENOMIC DNA]</scope>
</reference>
<evidence type="ECO:0000259" key="5">
    <source>
        <dbReference type="Pfam" id="PF07731"/>
    </source>
</evidence>
<accession>A0ABN9PQ37</accession>
<feature type="compositionally biased region" description="Low complexity" evidence="4">
    <location>
        <begin position="970"/>
        <end position="985"/>
    </location>
</feature>
<feature type="region of interest" description="Disordered" evidence="4">
    <location>
        <begin position="259"/>
        <end position="278"/>
    </location>
</feature>
<dbReference type="PANTHER" id="PTHR48125">
    <property type="entry name" value="LP07818P1"/>
    <property type="match status" value="1"/>
</dbReference>
<gene>
    <name evidence="7" type="ORF">PCOR1329_LOCUS3901</name>
</gene>
<keyword evidence="2" id="KW-0479">Metal-binding</keyword>
<organism evidence="7 8">
    <name type="scientific">Prorocentrum cordatum</name>
    <dbReference type="NCBI Taxonomy" id="2364126"/>
    <lineage>
        <taxon>Eukaryota</taxon>
        <taxon>Sar</taxon>
        <taxon>Alveolata</taxon>
        <taxon>Dinophyceae</taxon>
        <taxon>Prorocentrales</taxon>
        <taxon>Prorocentraceae</taxon>
        <taxon>Prorocentrum</taxon>
    </lineage>
</organism>
<feature type="compositionally biased region" description="Pro residues" evidence="4">
    <location>
        <begin position="496"/>
        <end position="571"/>
    </location>
</feature>
<feature type="region of interest" description="Disordered" evidence="4">
    <location>
        <begin position="964"/>
        <end position="985"/>
    </location>
</feature>
<dbReference type="InterPro" id="IPR011706">
    <property type="entry name" value="Cu-oxidase_C"/>
</dbReference>
<keyword evidence="3" id="KW-0560">Oxidoreductase</keyword>
<comment type="similarity">
    <text evidence="1">Belongs to the multicopper oxidase family.</text>
</comment>
<evidence type="ECO:0000259" key="6">
    <source>
        <dbReference type="Pfam" id="PF07732"/>
    </source>
</evidence>
<feature type="region of interest" description="Disordered" evidence="4">
    <location>
        <begin position="491"/>
        <end position="637"/>
    </location>
</feature>
<dbReference type="EMBL" id="CAUYUJ010001013">
    <property type="protein sequence ID" value="CAK0793677.1"/>
    <property type="molecule type" value="Genomic_DNA"/>
</dbReference>
<dbReference type="Proteomes" id="UP001189429">
    <property type="component" value="Unassembled WGS sequence"/>
</dbReference>
<feature type="compositionally biased region" description="Low complexity" evidence="4">
    <location>
        <begin position="572"/>
        <end position="630"/>
    </location>
</feature>
<evidence type="ECO:0000313" key="8">
    <source>
        <dbReference type="Proteomes" id="UP001189429"/>
    </source>
</evidence>
<name>A0ABN9PQ37_9DINO</name>
<dbReference type="Pfam" id="PF07731">
    <property type="entry name" value="Cu-oxidase_2"/>
    <property type="match status" value="1"/>
</dbReference>
<feature type="domain" description="Plastocyanin-like" evidence="6">
    <location>
        <begin position="35"/>
        <end position="112"/>
    </location>
</feature>
<evidence type="ECO:0000313" key="7">
    <source>
        <dbReference type="EMBL" id="CAK0793677.1"/>
    </source>
</evidence>
<dbReference type="PROSITE" id="PS00080">
    <property type="entry name" value="MULTICOPPER_OXIDASE2"/>
    <property type="match status" value="1"/>
</dbReference>
<dbReference type="PANTHER" id="PTHR48125:SF10">
    <property type="entry name" value="OS12G0136300 PROTEIN"/>
    <property type="match status" value="1"/>
</dbReference>
<evidence type="ECO:0000256" key="1">
    <source>
        <dbReference type="ARBA" id="ARBA00010609"/>
    </source>
</evidence>
<evidence type="ECO:0000256" key="3">
    <source>
        <dbReference type="ARBA" id="ARBA00023002"/>
    </source>
</evidence>
<keyword evidence="8" id="KW-1185">Reference proteome</keyword>
<protein>
    <submittedName>
        <fullName evidence="7">Uncharacterized protein</fullName>
    </submittedName>
</protein>
<dbReference type="InterPro" id="IPR011707">
    <property type="entry name" value="Cu-oxidase-like_N"/>
</dbReference>
<dbReference type="InterPro" id="IPR008972">
    <property type="entry name" value="Cupredoxin"/>
</dbReference>
<sequence>MKPGETLRVTLVNNLDAANNIGCDVTETEFCKAATTNFHTHGLHVSPKGSDELTYASDDVFATVSPGSSKQYEFSIPSYHMGGTHWYHPHLHHATSLQAGGGAAGVLIVDDPVGYLPDVYSSMVEKVLFISGHNLVTLQGIAQDAQSSVLENAQSLADAAGLDTNVFLVNGQLGRTMTIGSHVWHRLRMIYAAVEQSLTVTVVGDATCELQLLAKDGIYLNEIPRAVNAVYLYPGSRADVAMSCTCTAYPCTTELRSQAARRLQPPGQGQGQGGQGPTDVGLDVADVTLLTVSVTETAGGVVRTLPTTALDRPCYLADLRQAAVPSGQSGALAFNGGAMAVTWDGIGDSMNYANIEAVGGMGVWPALTSFRTGSVYEIAANGVGNHPLHSHVHPFQIQDMDGSASLDDGYFQAGDWHDTLYIASLGGGADVDVTVRMNTDSFTGKMVIHCHILSHEDQGMMGYISISLTGTEGAAFADAKGTLDPNCYDAAFAGAPPAPTPTPPPTSAPTPEPTLPPPTSAPTPAPPPPSAAPTSAPAPTPAPTPAPPPTPAPTSTPVPTAAPTPAPPPTPITHTSTDTSTVSETTTATGTNTTATSETMTVTTTTSTTSTSTTTSSTTRTTTTTTSTTSMSIQMPSRTRGCDEFTMTANFPSVADTIQWSCYPETSPICEEILAVAAAAPAPEPPVVTLTLPAETVQRATDMVTGDVLEFEISIHAQANATDNLTNMSTLVSDAQGSFIFDTTGRMTIDLVPPQRTEYVEHEPFVEFSASFSQCGNISHVEGTCNPTHCASGLTCQDSPGTCCEEGDWNCCGGEDPDELYFFNWPKFANRLYCPVGSLWPVMCNWGVCALDDHNCDTEYGGVKMFGDVCRIQVFWRLLPDENHTGSTTWTESVAAEANSSHPHVLMPIRELPCPGSYELRARVPNGGEGLVLEIGLTVHILESPYPVAALRAPPSASVGCPIVLNASDSRPSPATPSSPRSAST</sequence>
<proteinExistence type="inferred from homology"/>
<evidence type="ECO:0000256" key="2">
    <source>
        <dbReference type="ARBA" id="ARBA00022723"/>
    </source>
</evidence>